<gene>
    <name evidence="8" type="ORF">GCM10023169_34180</name>
</gene>
<dbReference type="EMBL" id="BAABGN010000013">
    <property type="protein sequence ID" value="GAA4430603.1"/>
    <property type="molecule type" value="Genomic_DNA"/>
</dbReference>
<evidence type="ECO:0000313" key="9">
    <source>
        <dbReference type="Proteomes" id="UP001500622"/>
    </source>
</evidence>
<keyword evidence="2" id="KW-0813">Transport</keyword>
<sequence>MFSLVGVMLYNAQYLQLVVGLSALVAAVAMLPVMLAVGAMAVVASVLVRRLGHPVVFGAGAAVAAVGMLAFSRVPIDDGLVLSVTASAFIGAGIAPMMTLATDVVVGSVQPARSGAASALSETASELGAALGIAVLGSIGTVLYRSRMIDGVPADVPAEATETLSSSLGAALGMAEQLPDEIAAHLGDLARSAFVDGLSLGTSVGGCILLAAAIVCPLLLHRGETHTPCAPDLARDSSDA</sequence>
<keyword evidence="9" id="KW-1185">Reference proteome</keyword>
<evidence type="ECO:0000256" key="5">
    <source>
        <dbReference type="ARBA" id="ARBA00022989"/>
    </source>
</evidence>
<reference evidence="9" key="1">
    <citation type="journal article" date="2019" name="Int. J. Syst. Evol. Microbiol.">
        <title>The Global Catalogue of Microorganisms (GCM) 10K type strain sequencing project: providing services to taxonomists for standard genome sequencing and annotation.</title>
        <authorList>
            <consortium name="The Broad Institute Genomics Platform"/>
            <consortium name="The Broad Institute Genome Sequencing Center for Infectious Disease"/>
            <person name="Wu L."/>
            <person name="Ma J."/>
        </authorList>
    </citation>
    <scope>NUCLEOTIDE SEQUENCE [LARGE SCALE GENOMIC DNA]</scope>
    <source>
        <strain evidence="9">JCM 17810</strain>
    </source>
</reference>
<dbReference type="PANTHER" id="PTHR42718">
    <property type="entry name" value="MAJOR FACILITATOR SUPERFAMILY MULTIDRUG TRANSPORTER MFSC"/>
    <property type="match status" value="1"/>
</dbReference>
<dbReference type="Gene3D" id="1.20.1250.20">
    <property type="entry name" value="MFS general substrate transporter like domains"/>
    <property type="match status" value="1"/>
</dbReference>
<keyword evidence="3" id="KW-1003">Cell membrane</keyword>
<dbReference type="Proteomes" id="UP001500622">
    <property type="component" value="Unassembled WGS sequence"/>
</dbReference>
<keyword evidence="6 7" id="KW-0472">Membrane</keyword>
<evidence type="ECO:0000256" key="6">
    <source>
        <dbReference type="ARBA" id="ARBA00023136"/>
    </source>
</evidence>
<dbReference type="InterPro" id="IPR036259">
    <property type="entry name" value="MFS_trans_sf"/>
</dbReference>
<keyword evidence="4 7" id="KW-0812">Transmembrane</keyword>
<feature type="transmembrane region" description="Helical" evidence="7">
    <location>
        <begin position="198"/>
        <end position="220"/>
    </location>
</feature>
<dbReference type="SUPFAM" id="SSF103473">
    <property type="entry name" value="MFS general substrate transporter"/>
    <property type="match status" value="1"/>
</dbReference>
<feature type="transmembrane region" description="Helical" evidence="7">
    <location>
        <begin position="80"/>
        <end position="106"/>
    </location>
</feature>
<evidence type="ECO:0000256" key="2">
    <source>
        <dbReference type="ARBA" id="ARBA00022448"/>
    </source>
</evidence>
<evidence type="ECO:0000256" key="4">
    <source>
        <dbReference type="ARBA" id="ARBA00022692"/>
    </source>
</evidence>
<comment type="caution">
    <text evidence="8">The sequence shown here is derived from an EMBL/GenBank/DDBJ whole genome shotgun (WGS) entry which is preliminary data.</text>
</comment>
<evidence type="ECO:0000313" key="8">
    <source>
        <dbReference type="EMBL" id="GAA4430603.1"/>
    </source>
</evidence>
<accession>A0ABP8LJ48</accession>
<keyword evidence="5 7" id="KW-1133">Transmembrane helix</keyword>
<feature type="transmembrane region" description="Helical" evidence="7">
    <location>
        <begin position="20"/>
        <end position="48"/>
    </location>
</feature>
<proteinExistence type="predicted"/>
<evidence type="ECO:0008006" key="10">
    <source>
        <dbReference type="Google" id="ProtNLM"/>
    </source>
</evidence>
<protein>
    <recommendedName>
        <fullName evidence="10">MFS transporter</fullName>
    </recommendedName>
</protein>
<comment type="subcellular location">
    <subcellularLocation>
        <location evidence="1">Cell membrane</location>
        <topology evidence="1">Multi-pass membrane protein</topology>
    </subcellularLocation>
</comment>
<evidence type="ECO:0000256" key="7">
    <source>
        <dbReference type="SAM" id="Phobius"/>
    </source>
</evidence>
<dbReference type="RefSeq" id="WP_425555788.1">
    <property type="nucleotide sequence ID" value="NZ_BAABGN010000013.1"/>
</dbReference>
<evidence type="ECO:0000256" key="3">
    <source>
        <dbReference type="ARBA" id="ARBA00022475"/>
    </source>
</evidence>
<dbReference type="PANTHER" id="PTHR42718:SF47">
    <property type="entry name" value="METHYL VIOLOGEN RESISTANCE PROTEIN SMVA"/>
    <property type="match status" value="1"/>
</dbReference>
<name>A0ABP8LJ48_9MICO</name>
<evidence type="ECO:0000256" key="1">
    <source>
        <dbReference type="ARBA" id="ARBA00004651"/>
    </source>
</evidence>
<feature type="transmembrane region" description="Helical" evidence="7">
    <location>
        <begin position="55"/>
        <end position="74"/>
    </location>
</feature>
<organism evidence="8 9">
    <name type="scientific">Georgenia halophila</name>
    <dbReference type="NCBI Taxonomy" id="620889"/>
    <lineage>
        <taxon>Bacteria</taxon>
        <taxon>Bacillati</taxon>
        <taxon>Actinomycetota</taxon>
        <taxon>Actinomycetes</taxon>
        <taxon>Micrococcales</taxon>
        <taxon>Bogoriellaceae</taxon>
        <taxon>Georgenia</taxon>
    </lineage>
</organism>